<dbReference type="EMBL" id="JXTC01000034">
    <property type="protein sequence ID" value="PON97015.1"/>
    <property type="molecule type" value="Genomic_DNA"/>
</dbReference>
<name>A0A2P5FGU1_TREOI</name>
<feature type="region of interest" description="Disordered" evidence="1">
    <location>
        <begin position="45"/>
        <end position="79"/>
    </location>
</feature>
<keyword evidence="3" id="KW-1185">Reference proteome</keyword>
<reference evidence="3" key="1">
    <citation type="submission" date="2016-06" db="EMBL/GenBank/DDBJ databases">
        <title>Parallel loss of symbiosis genes in relatives of nitrogen-fixing non-legume Parasponia.</title>
        <authorList>
            <person name="Van Velzen R."/>
            <person name="Holmer R."/>
            <person name="Bu F."/>
            <person name="Rutten L."/>
            <person name="Van Zeijl A."/>
            <person name="Liu W."/>
            <person name="Santuari L."/>
            <person name="Cao Q."/>
            <person name="Sharma T."/>
            <person name="Shen D."/>
            <person name="Roswanjaya Y."/>
            <person name="Wardhani T."/>
            <person name="Kalhor M.S."/>
            <person name="Jansen J."/>
            <person name="Van den Hoogen J."/>
            <person name="Gungor B."/>
            <person name="Hartog M."/>
            <person name="Hontelez J."/>
            <person name="Verver J."/>
            <person name="Yang W.-C."/>
            <person name="Schijlen E."/>
            <person name="Repin R."/>
            <person name="Schilthuizen M."/>
            <person name="Schranz E."/>
            <person name="Heidstra R."/>
            <person name="Miyata K."/>
            <person name="Fedorova E."/>
            <person name="Kohlen W."/>
            <person name="Bisseling T."/>
            <person name="Smit S."/>
            <person name="Geurts R."/>
        </authorList>
    </citation>
    <scope>NUCLEOTIDE SEQUENCE [LARGE SCALE GENOMIC DNA]</scope>
    <source>
        <strain evidence="3">cv. RG33-2</strain>
    </source>
</reference>
<organism evidence="2 3">
    <name type="scientific">Trema orientale</name>
    <name type="common">Charcoal tree</name>
    <name type="synonym">Celtis orientalis</name>
    <dbReference type="NCBI Taxonomy" id="63057"/>
    <lineage>
        <taxon>Eukaryota</taxon>
        <taxon>Viridiplantae</taxon>
        <taxon>Streptophyta</taxon>
        <taxon>Embryophyta</taxon>
        <taxon>Tracheophyta</taxon>
        <taxon>Spermatophyta</taxon>
        <taxon>Magnoliopsida</taxon>
        <taxon>eudicotyledons</taxon>
        <taxon>Gunneridae</taxon>
        <taxon>Pentapetalae</taxon>
        <taxon>rosids</taxon>
        <taxon>fabids</taxon>
        <taxon>Rosales</taxon>
        <taxon>Cannabaceae</taxon>
        <taxon>Trema</taxon>
    </lineage>
</organism>
<feature type="non-terminal residue" evidence="2">
    <location>
        <position position="1"/>
    </location>
</feature>
<dbReference type="InParanoid" id="A0A2P5FGU1"/>
<evidence type="ECO:0000313" key="2">
    <source>
        <dbReference type="EMBL" id="PON97015.1"/>
    </source>
</evidence>
<dbReference type="AlphaFoldDB" id="A0A2P5FGU1"/>
<evidence type="ECO:0000313" key="3">
    <source>
        <dbReference type="Proteomes" id="UP000237000"/>
    </source>
</evidence>
<dbReference type="Proteomes" id="UP000237000">
    <property type="component" value="Unassembled WGS sequence"/>
</dbReference>
<proteinExistence type="predicted"/>
<accession>A0A2P5FGU1</accession>
<sequence length="79" mass="8776">DDNRVAANLDVSFLFINRAKKSMVFDHLASSASQRELQHHDIVKSITNSPTPDFELSGGHNRVAQPRDAGSPYMGHGWE</sequence>
<protein>
    <submittedName>
        <fullName evidence="2">Uncharacterized protein</fullName>
    </submittedName>
</protein>
<evidence type="ECO:0000256" key="1">
    <source>
        <dbReference type="SAM" id="MobiDB-lite"/>
    </source>
</evidence>
<gene>
    <name evidence="2" type="ORF">TorRG33x02_070650</name>
</gene>
<comment type="caution">
    <text evidence="2">The sequence shown here is derived from an EMBL/GenBank/DDBJ whole genome shotgun (WGS) entry which is preliminary data.</text>
</comment>